<proteinExistence type="inferred from homology"/>
<dbReference type="OrthoDB" id="9811198at2"/>
<keyword evidence="6 7" id="KW-0472">Membrane</keyword>
<feature type="domain" description="MgtC/SapB/SrpB/YhiD N-terminal" evidence="8">
    <location>
        <begin position="27"/>
        <end position="156"/>
    </location>
</feature>
<keyword evidence="3" id="KW-1003">Cell membrane</keyword>
<dbReference type="Pfam" id="PF02308">
    <property type="entry name" value="MgtC"/>
    <property type="match status" value="1"/>
</dbReference>
<evidence type="ECO:0000256" key="2">
    <source>
        <dbReference type="ARBA" id="ARBA00009298"/>
    </source>
</evidence>
<dbReference type="RefSeq" id="WP_138195789.1">
    <property type="nucleotide sequence ID" value="NZ_VCIW01000013.1"/>
</dbReference>
<dbReference type="InterPro" id="IPR003416">
    <property type="entry name" value="MgtC/SapB/SrpB/YhiD_fam"/>
</dbReference>
<dbReference type="EMBL" id="VCIW01000013">
    <property type="protein sequence ID" value="TLS50755.1"/>
    <property type="molecule type" value="Genomic_DNA"/>
</dbReference>
<comment type="caution">
    <text evidence="9">The sequence shown here is derived from an EMBL/GenBank/DDBJ whole genome shotgun (WGS) entry which is preliminary data.</text>
</comment>
<protein>
    <submittedName>
        <fullName evidence="9">MgtC/SapB family protein</fullName>
    </submittedName>
</protein>
<evidence type="ECO:0000256" key="7">
    <source>
        <dbReference type="SAM" id="Phobius"/>
    </source>
</evidence>
<feature type="transmembrane region" description="Helical" evidence="7">
    <location>
        <begin position="133"/>
        <end position="152"/>
    </location>
</feature>
<dbReference type="PRINTS" id="PR01837">
    <property type="entry name" value="MGTCSAPBPROT"/>
</dbReference>
<comment type="subcellular location">
    <subcellularLocation>
        <location evidence="1">Cell membrane</location>
        <topology evidence="1">Multi-pass membrane protein</topology>
    </subcellularLocation>
</comment>
<dbReference type="AlphaFoldDB" id="A0A5R9GH44"/>
<evidence type="ECO:0000313" key="10">
    <source>
        <dbReference type="Proteomes" id="UP000309676"/>
    </source>
</evidence>
<organism evidence="9 10">
    <name type="scientific">Paenibacillus antri</name>
    <dbReference type="NCBI Taxonomy" id="2582848"/>
    <lineage>
        <taxon>Bacteria</taxon>
        <taxon>Bacillati</taxon>
        <taxon>Bacillota</taxon>
        <taxon>Bacilli</taxon>
        <taxon>Bacillales</taxon>
        <taxon>Paenibacillaceae</taxon>
        <taxon>Paenibacillus</taxon>
    </lineage>
</organism>
<comment type="similarity">
    <text evidence="2">Belongs to the MgtC/SapB family.</text>
</comment>
<evidence type="ECO:0000256" key="6">
    <source>
        <dbReference type="ARBA" id="ARBA00023136"/>
    </source>
</evidence>
<dbReference type="InterPro" id="IPR049177">
    <property type="entry name" value="MgtC_SapB_SrpB_YhiD_N"/>
</dbReference>
<dbReference type="PANTHER" id="PTHR33778:SF1">
    <property type="entry name" value="MAGNESIUM TRANSPORTER YHID-RELATED"/>
    <property type="match status" value="1"/>
</dbReference>
<gene>
    <name evidence="9" type="ORF">FE782_18830</name>
</gene>
<accession>A0A5R9GH44</accession>
<evidence type="ECO:0000256" key="4">
    <source>
        <dbReference type="ARBA" id="ARBA00022692"/>
    </source>
</evidence>
<reference evidence="9 10" key="1">
    <citation type="submission" date="2019-05" db="EMBL/GenBank/DDBJ databases">
        <authorList>
            <person name="Narsing Rao M.P."/>
            <person name="Li W.J."/>
        </authorList>
    </citation>
    <scope>NUCLEOTIDE SEQUENCE [LARGE SCALE GENOMIC DNA]</scope>
    <source>
        <strain evidence="9 10">SYSU_K30003</strain>
    </source>
</reference>
<evidence type="ECO:0000256" key="3">
    <source>
        <dbReference type="ARBA" id="ARBA00022475"/>
    </source>
</evidence>
<dbReference type="PANTHER" id="PTHR33778">
    <property type="entry name" value="PROTEIN MGTC"/>
    <property type="match status" value="1"/>
</dbReference>
<dbReference type="GO" id="GO:0005886">
    <property type="term" value="C:plasma membrane"/>
    <property type="evidence" value="ECO:0007669"/>
    <property type="project" value="UniProtKB-SubCell"/>
</dbReference>
<keyword evidence="10" id="KW-1185">Reference proteome</keyword>
<evidence type="ECO:0000256" key="1">
    <source>
        <dbReference type="ARBA" id="ARBA00004651"/>
    </source>
</evidence>
<feature type="transmembrane region" description="Helical" evidence="7">
    <location>
        <begin position="52"/>
        <end position="72"/>
    </location>
</feature>
<keyword evidence="5 7" id="KW-1133">Transmembrane helix</keyword>
<sequence>MIDLLGQFAAEPASVWEISAADLTVRMVLAVVLGGIIGLEREWSNHAAGFRTHILVCIGSASIMLLSIYGFSEFVHETNVRIDPARLSAQVISGIGFLGAGAIMRHGLTVSGLTTAASIWVVAAIGLCAGAGFYYGAILCTILVFIILQVLNRWEKKMRRSRIDPEMTVKVTNRPGILGQVAIEFGAQGIHVSNVKIVQEERSATDEPEQAPTLLVFRIKIESGERLLAAVDCIRALEGVLSIDLNHPLYRNSPALPKTKYSVGG</sequence>
<evidence type="ECO:0000256" key="5">
    <source>
        <dbReference type="ARBA" id="ARBA00022989"/>
    </source>
</evidence>
<name>A0A5R9GH44_9BACL</name>
<dbReference type="Proteomes" id="UP000309676">
    <property type="component" value="Unassembled WGS sequence"/>
</dbReference>
<feature type="transmembrane region" description="Helical" evidence="7">
    <location>
        <begin position="84"/>
        <end position="103"/>
    </location>
</feature>
<keyword evidence="4 7" id="KW-0812">Transmembrane</keyword>
<evidence type="ECO:0000313" key="9">
    <source>
        <dbReference type="EMBL" id="TLS50755.1"/>
    </source>
</evidence>
<evidence type="ECO:0000259" key="8">
    <source>
        <dbReference type="Pfam" id="PF02308"/>
    </source>
</evidence>